<name>A0A2S5TEC2_9GAMM</name>
<feature type="transmembrane region" description="Helical" evidence="1">
    <location>
        <begin position="21"/>
        <end position="42"/>
    </location>
</feature>
<gene>
    <name evidence="3" type="ORF">C3942_13825</name>
</gene>
<keyword evidence="3" id="KW-0418">Kinase</keyword>
<reference evidence="3 4" key="1">
    <citation type="submission" date="2018-02" db="EMBL/GenBank/DDBJ databases">
        <title>Genome sequencing of Solimonas sp. HR-BB.</title>
        <authorList>
            <person name="Lee Y."/>
            <person name="Jeon C.O."/>
        </authorList>
    </citation>
    <scope>NUCLEOTIDE SEQUENCE [LARGE SCALE GENOMIC DNA]</scope>
    <source>
        <strain evidence="3 4">HR-BB</strain>
    </source>
</reference>
<feature type="transmembrane region" description="Helical" evidence="1">
    <location>
        <begin position="54"/>
        <end position="74"/>
    </location>
</feature>
<accession>A0A2S5TEC2</accession>
<evidence type="ECO:0000313" key="4">
    <source>
        <dbReference type="Proteomes" id="UP000238220"/>
    </source>
</evidence>
<comment type="caution">
    <text evidence="3">The sequence shown here is derived from an EMBL/GenBank/DDBJ whole genome shotgun (WGS) entry which is preliminary data.</text>
</comment>
<evidence type="ECO:0000313" key="3">
    <source>
        <dbReference type="EMBL" id="PPE73344.1"/>
    </source>
</evidence>
<organism evidence="3 4">
    <name type="scientific">Solimonas fluminis</name>
    <dbReference type="NCBI Taxonomy" id="2086571"/>
    <lineage>
        <taxon>Bacteria</taxon>
        <taxon>Pseudomonadati</taxon>
        <taxon>Pseudomonadota</taxon>
        <taxon>Gammaproteobacteria</taxon>
        <taxon>Nevskiales</taxon>
        <taxon>Nevskiaceae</taxon>
        <taxon>Solimonas</taxon>
    </lineage>
</organism>
<dbReference type="GO" id="GO:0016020">
    <property type="term" value="C:membrane"/>
    <property type="evidence" value="ECO:0007669"/>
    <property type="project" value="InterPro"/>
</dbReference>
<dbReference type="SUPFAM" id="SSF55874">
    <property type="entry name" value="ATPase domain of HSP90 chaperone/DNA topoisomerase II/histidine kinase"/>
    <property type="match status" value="1"/>
</dbReference>
<dbReference type="AlphaFoldDB" id="A0A2S5TEC2"/>
<keyword evidence="1" id="KW-1133">Transmembrane helix</keyword>
<dbReference type="PANTHER" id="PTHR34220:SF7">
    <property type="entry name" value="SENSOR HISTIDINE KINASE YPDA"/>
    <property type="match status" value="1"/>
</dbReference>
<feature type="transmembrane region" description="Helical" evidence="1">
    <location>
        <begin position="126"/>
        <end position="148"/>
    </location>
</feature>
<dbReference type="InterPro" id="IPR036890">
    <property type="entry name" value="HATPase_C_sf"/>
</dbReference>
<dbReference type="EMBL" id="PSNW01000007">
    <property type="protein sequence ID" value="PPE73344.1"/>
    <property type="molecule type" value="Genomic_DNA"/>
</dbReference>
<proteinExistence type="predicted"/>
<dbReference type="GO" id="GO:0000155">
    <property type="term" value="F:phosphorelay sensor kinase activity"/>
    <property type="evidence" value="ECO:0007669"/>
    <property type="project" value="InterPro"/>
</dbReference>
<dbReference type="InterPro" id="IPR010559">
    <property type="entry name" value="Sig_transdc_His_kin_internal"/>
</dbReference>
<dbReference type="Proteomes" id="UP000238220">
    <property type="component" value="Unassembled WGS sequence"/>
</dbReference>
<dbReference type="Gene3D" id="3.30.565.10">
    <property type="entry name" value="Histidine kinase-like ATPase, C-terminal domain"/>
    <property type="match status" value="1"/>
</dbReference>
<sequence length="363" mass="40974">MERITPQQSLQLTSMIPNFCQGSSVLALAFTMELVAIVLTLGRGNGGDEALETFTMLSLYLQWIALCSAAVLCWSRRWFPLARPGVVFFYCWGLLVVVVMAVSAVAHKVFTEVLRWDGLMAQEPRVYFVLRHVAIAAIVAMLLLRYFWVRHQWRLQVKAEGESRYQALNARIRPHFLFNSLNSLAALIHVQPDDAESMVVDLSDLFRASLEKRGQMGPLADEIGLCNAYLRIEKLRLGEKLEIEWDIPDRLLEWPVPMLVVQPLVENAVHHGISKMAGRGEVRIAGREIFGRLVIEVTNPIPQGESLQSQGNRIAVDNIAQRLNLIYGDSARLELGRDLRLEGGVFRARLVLPREPKKEPEGD</sequence>
<dbReference type="PANTHER" id="PTHR34220">
    <property type="entry name" value="SENSOR HISTIDINE KINASE YPDA"/>
    <property type="match status" value="1"/>
</dbReference>
<protein>
    <submittedName>
        <fullName evidence="3">Sensor histidine kinase</fullName>
    </submittedName>
</protein>
<dbReference type="Pfam" id="PF06580">
    <property type="entry name" value="His_kinase"/>
    <property type="match status" value="1"/>
</dbReference>
<dbReference type="InterPro" id="IPR050640">
    <property type="entry name" value="Bact_2-comp_sensor_kinase"/>
</dbReference>
<dbReference type="RefSeq" id="WP_104230940.1">
    <property type="nucleotide sequence ID" value="NZ_PSNW01000007.1"/>
</dbReference>
<evidence type="ECO:0000256" key="1">
    <source>
        <dbReference type="SAM" id="Phobius"/>
    </source>
</evidence>
<feature type="transmembrane region" description="Helical" evidence="1">
    <location>
        <begin position="86"/>
        <end position="106"/>
    </location>
</feature>
<dbReference type="OrthoDB" id="2514702at2"/>
<keyword evidence="1" id="KW-0472">Membrane</keyword>
<keyword evidence="1" id="KW-0812">Transmembrane</keyword>
<evidence type="ECO:0000259" key="2">
    <source>
        <dbReference type="Pfam" id="PF06580"/>
    </source>
</evidence>
<keyword evidence="3" id="KW-0808">Transferase</keyword>
<keyword evidence="4" id="KW-1185">Reference proteome</keyword>
<feature type="domain" description="Signal transduction histidine kinase internal region" evidence="2">
    <location>
        <begin position="164"/>
        <end position="241"/>
    </location>
</feature>